<dbReference type="EMBL" id="GL379998">
    <property type="protein sequence ID" value="EGT41699.1"/>
    <property type="molecule type" value="Genomic_DNA"/>
</dbReference>
<reference evidence="3" key="1">
    <citation type="submission" date="2011-07" db="EMBL/GenBank/DDBJ databases">
        <authorList>
            <consortium name="Caenorhabditis brenneri Sequencing and Analysis Consortium"/>
            <person name="Wilson R.K."/>
        </authorList>
    </citation>
    <scope>NUCLEOTIDE SEQUENCE [LARGE SCALE GENOMIC DNA]</scope>
    <source>
        <strain evidence="3">PB2801</strain>
    </source>
</reference>
<evidence type="ECO:0000313" key="3">
    <source>
        <dbReference type="Proteomes" id="UP000008068"/>
    </source>
</evidence>
<dbReference type="InterPro" id="IPR056711">
    <property type="entry name" value="DUF7809"/>
</dbReference>
<organism evidence="3">
    <name type="scientific">Caenorhabditis brenneri</name>
    <name type="common">Nematode worm</name>
    <dbReference type="NCBI Taxonomy" id="135651"/>
    <lineage>
        <taxon>Eukaryota</taxon>
        <taxon>Metazoa</taxon>
        <taxon>Ecdysozoa</taxon>
        <taxon>Nematoda</taxon>
        <taxon>Chromadorea</taxon>
        <taxon>Rhabditida</taxon>
        <taxon>Rhabditina</taxon>
        <taxon>Rhabditomorpha</taxon>
        <taxon>Rhabditoidea</taxon>
        <taxon>Rhabditidae</taxon>
        <taxon>Peloderinae</taxon>
        <taxon>Caenorhabditis</taxon>
    </lineage>
</organism>
<name>G0P0E2_CAEBE</name>
<sequence>MSKFSSIVIPDLTMLPAASQELIIRKFLPSELIPNGWSCQETSLIENIRTLYGASIVRIQMYGSPESMEKSLMSFMSFPGNQKYFQIQDSTFYKTNVFLFRSLGGKAYIYQDCIDELFFLWVPKIDTLPSLQKLAHNLLSYFLRTLKKNLTTLHEMVEFDEEFKESLMGIKLVLEKIMKTEAWTNHGATFAFDKKSDDELMHNINKIMRTEITAEMESEMRETVTMIVKDVPVKENISAYRNMLTWLHLIIRSFNDFITKNKFVVLSRSETVDSFSTSKILVRLFENDEEKVVMSHELLHAIKLEKLDVSGFEDKILAMPKLSAMSFREVFEMIPSNIFRMLEFIRIPLRNTTKEPYMIPTIDGSYCLSTYQFFMMILCDAIHVKKLFQGMKMDQWSHIMHEFYSMLVDILRDGNYFVTIEKYEETKQLTTAPIREITSHQKRSVVL</sequence>
<evidence type="ECO:0000313" key="2">
    <source>
        <dbReference type="EMBL" id="EGT41699.1"/>
    </source>
</evidence>
<dbReference type="InParanoid" id="G0P0E2"/>
<gene>
    <name evidence="2" type="ORF">CAEBREN_18468</name>
</gene>
<dbReference type="Pfam" id="PF25100">
    <property type="entry name" value="DUF7809"/>
    <property type="match status" value="1"/>
</dbReference>
<dbReference type="OMA" id="NISAYRN"/>
<dbReference type="OrthoDB" id="5874541at2759"/>
<proteinExistence type="predicted"/>
<accession>G0P0E2</accession>
<evidence type="ECO:0000259" key="1">
    <source>
        <dbReference type="Pfam" id="PF25100"/>
    </source>
</evidence>
<protein>
    <recommendedName>
        <fullName evidence="1">DUF7809 domain-containing protein</fullName>
    </recommendedName>
</protein>
<dbReference type="Proteomes" id="UP000008068">
    <property type="component" value="Unassembled WGS sequence"/>
</dbReference>
<dbReference type="PANTHER" id="PTHR21447:SF11">
    <property type="entry name" value="RING-TYPE DOMAIN-CONTAINING PROTEIN"/>
    <property type="match status" value="1"/>
</dbReference>
<dbReference type="GO" id="GO:0045087">
    <property type="term" value="P:innate immune response"/>
    <property type="evidence" value="ECO:0007669"/>
    <property type="project" value="TreeGrafter"/>
</dbReference>
<dbReference type="HOGENOM" id="CLU_664361_0_0_1"/>
<dbReference type="GO" id="GO:0045121">
    <property type="term" value="C:membrane raft"/>
    <property type="evidence" value="ECO:0007669"/>
    <property type="project" value="TreeGrafter"/>
</dbReference>
<keyword evidence="3" id="KW-1185">Reference proteome</keyword>
<feature type="domain" description="DUF7809" evidence="1">
    <location>
        <begin position="108"/>
        <end position="267"/>
    </location>
</feature>
<dbReference type="AlphaFoldDB" id="G0P0E2"/>
<dbReference type="PANTHER" id="PTHR21447">
    <property type="entry name" value="RING-TYPE DOMAIN-CONTAINING PROTEIN-RELATED"/>
    <property type="match status" value="1"/>
</dbReference>